<feature type="transmembrane region" description="Helical" evidence="6">
    <location>
        <begin position="71"/>
        <end position="92"/>
    </location>
</feature>
<dbReference type="InterPro" id="IPR001123">
    <property type="entry name" value="LeuE-type"/>
</dbReference>
<dbReference type="GO" id="GO:0015171">
    <property type="term" value="F:amino acid transmembrane transporter activity"/>
    <property type="evidence" value="ECO:0007669"/>
    <property type="project" value="TreeGrafter"/>
</dbReference>
<proteinExistence type="predicted"/>
<protein>
    <submittedName>
        <fullName evidence="7">Lysine transporter LysE</fullName>
    </submittedName>
</protein>
<evidence type="ECO:0000256" key="4">
    <source>
        <dbReference type="ARBA" id="ARBA00022989"/>
    </source>
</evidence>
<comment type="subcellular location">
    <subcellularLocation>
        <location evidence="1">Cell membrane</location>
        <topology evidence="1">Multi-pass membrane protein</topology>
    </subcellularLocation>
</comment>
<dbReference type="PANTHER" id="PTHR30086">
    <property type="entry name" value="ARGININE EXPORTER PROTEIN ARGO"/>
    <property type="match status" value="1"/>
</dbReference>
<dbReference type="GO" id="GO:0005886">
    <property type="term" value="C:plasma membrane"/>
    <property type="evidence" value="ECO:0007669"/>
    <property type="project" value="UniProtKB-SubCell"/>
</dbReference>
<feature type="transmembrane region" description="Helical" evidence="6">
    <location>
        <begin position="40"/>
        <end position="65"/>
    </location>
</feature>
<evidence type="ECO:0000256" key="2">
    <source>
        <dbReference type="ARBA" id="ARBA00022475"/>
    </source>
</evidence>
<feature type="transmembrane region" description="Helical" evidence="6">
    <location>
        <begin position="112"/>
        <end position="134"/>
    </location>
</feature>
<keyword evidence="3 6" id="KW-0812">Transmembrane</keyword>
<organism evidence="7">
    <name type="scientific">uncultured Desulfobacteraceae bacterium</name>
    <dbReference type="NCBI Taxonomy" id="218296"/>
    <lineage>
        <taxon>Bacteria</taxon>
        <taxon>Pseudomonadati</taxon>
        <taxon>Thermodesulfobacteriota</taxon>
        <taxon>Desulfobacteria</taxon>
        <taxon>Desulfobacterales</taxon>
        <taxon>Desulfobacteraceae</taxon>
        <taxon>environmental samples</taxon>
    </lineage>
</organism>
<keyword evidence="5 6" id="KW-0472">Membrane</keyword>
<keyword evidence="4 6" id="KW-1133">Transmembrane helix</keyword>
<sequence length="208" mass="21902">MTLELWIPFALAAALVLIIPGPTVILVVSQALSHGRRSVAPLAAGVVLGDFTAMTLSLLGLGALLSASAALFTLFKWAGALFLIFLGIRMIVSSPRQNPAPGKATRASGRSLFKSSFVTTALNPKSIAFFVAFLPQFMDPLKPALAQMTTLGATFLFLAGVNAALFAFFAGRLGEQMRKKSVRKWLNRLGGSALIGAGILTAGMRRAP</sequence>
<dbReference type="AlphaFoldDB" id="A0A484HJ33"/>
<feature type="transmembrane region" description="Helical" evidence="6">
    <location>
        <begin position="6"/>
        <end position="28"/>
    </location>
</feature>
<gene>
    <name evidence="7" type="ORF">EPICR_70033</name>
</gene>
<reference evidence="7" key="1">
    <citation type="submission" date="2019-01" db="EMBL/GenBank/DDBJ databases">
        <authorList>
            <consortium name="Genoscope - CEA"/>
            <person name="William W."/>
        </authorList>
    </citation>
    <scope>NUCLEOTIDE SEQUENCE</scope>
    <source>
        <strain evidence="7">CR-1</strain>
    </source>
</reference>
<name>A0A484HJ33_9BACT</name>
<keyword evidence="2" id="KW-1003">Cell membrane</keyword>
<dbReference type="PANTHER" id="PTHR30086:SF20">
    <property type="entry name" value="ARGININE EXPORTER PROTEIN ARGO-RELATED"/>
    <property type="match status" value="1"/>
</dbReference>
<feature type="transmembrane region" description="Helical" evidence="6">
    <location>
        <begin position="185"/>
        <end position="204"/>
    </location>
</feature>
<feature type="transmembrane region" description="Helical" evidence="6">
    <location>
        <begin position="154"/>
        <end position="173"/>
    </location>
</feature>
<evidence type="ECO:0000256" key="1">
    <source>
        <dbReference type="ARBA" id="ARBA00004651"/>
    </source>
</evidence>
<accession>A0A484HJ33</accession>
<evidence type="ECO:0000313" key="7">
    <source>
        <dbReference type="EMBL" id="VEN75192.1"/>
    </source>
</evidence>
<evidence type="ECO:0000256" key="3">
    <source>
        <dbReference type="ARBA" id="ARBA00022692"/>
    </source>
</evidence>
<dbReference type="PIRSF" id="PIRSF006324">
    <property type="entry name" value="LeuE"/>
    <property type="match status" value="1"/>
</dbReference>
<dbReference type="EMBL" id="CAACVI010000050">
    <property type="protein sequence ID" value="VEN75192.1"/>
    <property type="molecule type" value="Genomic_DNA"/>
</dbReference>
<dbReference type="Pfam" id="PF01810">
    <property type="entry name" value="LysE"/>
    <property type="match status" value="1"/>
</dbReference>
<evidence type="ECO:0000256" key="5">
    <source>
        <dbReference type="ARBA" id="ARBA00023136"/>
    </source>
</evidence>
<evidence type="ECO:0000256" key="6">
    <source>
        <dbReference type="SAM" id="Phobius"/>
    </source>
</evidence>